<dbReference type="SUPFAM" id="SSF51120">
    <property type="entry name" value="beta-Roll"/>
    <property type="match status" value="1"/>
</dbReference>
<sequence length="925" mass="102606">MRQAMIRLAICLMCLAALPAQAAERAGIKAYFFGNSLVEHPSETHETSTVYWLGYIAKATSKQFAGDGMWGFLREYGTKLPAISQWSVPGVRTAWRGDLGSSGYDAIVLTPTNFIQYQAADKPYEWENPQNISPLQASRQVFDYVIAEAPKARLFIYEGWADMAGVVRGFPPSQRQLAKYHRFNGDDYHDWYVDYAKALGAAYPDNPPKLIPIASVLSEVFADPALKDLEATDLYSDDAPHGTPSMYFLAALVTYAVLYDVAPPASLVLPSSIHPLIRANYGMIATKIAEKTGTERAALTGGGAVSPVAQPALAMGLDGIHDWSTQYPFINVMKTARPWLGHIKGQWGGFDAARLEDEGYLDENGWPMEIPEGVEKLESYLLTDLPQDAQYFTGRYRLTYEGQGKLRVGGRARNVRYGEGEITFAFEPGDGPVVIGISKTDPADHIRNIVIVHQDHADLYDMGVVFNPAWVNLIRDLRAVRFMDWMITNGSFVSDWQARPRPADYTYGRRGVPVEVMVQLANLIAADPWFTMPHHADDEYVEAFATYVRDHLDHRRVAYVEYSNEMWNFLFEQARWAGEQAKARWNTDQDGAWMQWTGMRAAQMMGIWARVFNDPDRLVRVVSVHTAWPGLEDALLQAPLYVAEQPGNEPPVRSFDAYAVTGYFGLEAGMEDMPTRILRWARQGVATEKLTAFLRDGPLKELTQNLFPYHAKVARENGLDLIMYEGGTHIVGIGEWVDNDDLTKLFNAYNYSSEMGELYQTLLQGWQDAGGTMFNAFVDVAKPMKWGSWGARRHLADQNPRWDALMAYNASAGGAKGRASDAFEDGVFLSGRDGGDVLEGTRWADILMGRGGDDRLIAGGGGDFLLGGDGQDTAVLVGYAADYELALWGQTLLAIGPNGEVALRGIEALEFTAEPGKVMALSLPE</sequence>
<keyword evidence="1" id="KW-0732">Signal</keyword>
<proteinExistence type="predicted"/>
<dbReference type="InterPro" id="IPR018511">
    <property type="entry name" value="Hemolysin-typ_Ca-bd_CS"/>
</dbReference>
<dbReference type="Proteomes" id="UP000316030">
    <property type="component" value="Unassembled WGS sequence"/>
</dbReference>
<name>A0A521ENU1_9RHOB</name>
<evidence type="ECO:0008006" key="4">
    <source>
        <dbReference type="Google" id="ProtNLM"/>
    </source>
</evidence>
<reference evidence="2 3" key="1">
    <citation type="submission" date="2017-05" db="EMBL/GenBank/DDBJ databases">
        <authorList>
            <person name="Varghese N."/>
            <person name="Submissions S."/>
        </authorList>
    </citation>
    <scope>NUCLEOTIDE SEQUENCE [LARGE SCALE GENOMIC DNA]</scope>
    <source>
        <strain evidence="2 3">DSM 29506</strain>
    </source>
</reference>
<evidence type="ECO:0000313" key="3">
    <source>
        <dbReference type="Proteomes" id="UP000316030"/>
    </source>
</evidence>
<gene>
    <name evidence="2" type="ORF">SAMN06265173_11816</name>
</gene>
<keyword evidence="3" id="KW-1185">Reference proteome</keyword>
<feature type="signal peptide" evidence="1">
    <location>
        <begin position="1"/>
        <end position="22"/>
    </location>
</feature>
<organism evidence="2 3">
    <name type="scientific">Thalassovita litoralis</name>
    <dbReference type="NCBI Taxonomy" id="1010611"/>
    <lineage>
        <taxon>Bacteria</taxon>
        <taxon>Pseudomonadati</taxon>
        <taxon>Pseudomonadota</taxon>
        <taxon>Alphaproteobacteria</taxon>
        <taxon>Rhodobacterales</taxon>
        <taxon>Roseobacteraceae</taxon>
        <taxon>Thalassovita</taxon>
    </lineage>
</organism>
<dbReference type="InterPro" id="IPR036514">
    <property type="entry name" value="SGNH_hydro_sf"/>
</dbReference>
<evidence type="ECO:0000256" key="1">
    <source>
        <dbReference type="SAM" id="SignalP"/>
    </source>
</evidence>
<dbReference type="InterPro" id="IPR011049">
    <property type="entry name" value="Serralysin-like_metalloprot_C"/>
</dbReference>
<feature type="chain" id="PRO_5021796630" description="Calcium-binding protein" evidence="1">
    <location>
        <begin position="23"/>
        <end position="925"/>
    </location>
</feature>
<protein>
    <recommendedName>
        <fullName evidence="4">Calcium-binding protein</fullName>
    </recommendedName>
</protein>
<dbReference type="AlphaFoldDB" id="A0A521ENU1"/>
<accession>A0A521ENU1</accession>
<dbReference type="Gene3D" id="3.40.50.1110">
    <property type="entry name" value="SGNH hydrolase"/>
    <property type="match status" value="1"/>
</dbReference>
<dbReference type="EMBL" id="FXTO01000018">
    <property type="protein sequence ID" value="SMO85562.1"/>
    <property type="molecule type" value="Genomic_DNA"/>
</dbReference>
<dbReference type="PROSITE" id="PS00330">
    <property type="entry name" value="HEMOLYSIN_CALCIUM"/>
    <property type="match status" value="1"/>
</dbReference>
<dbReference type="RefSeq" id="WP_142493961.1">
    <property type="nucleotide sequence ID" value="NZ_FXTO01000018.1"/>
</dbReference>
<dbReference type="Gene3D" id="2.150.10.10">
    <property type="entry name" value="Serralysin-like metalloprotease, C-terminal"/>
    <property type="match status" value="1"/>
</dbReference>
<dbReference type="GO" id="GO:0016788">
    <property type="term" value="F:hydrolase activity, acting on ester bonds"/>
    <property type="evidence" value="ECO:0007669"/>
    <property type="project" value="UniProtKB-ARBA"/>
</dbReference>
<evidence type="ECO:0000313" key="2">
    <source>
        <dbReference type="EMBL" id="SMO85562.1"/>
    </source>
</evidence>
<dbReference type="OrthoDB" id="7783360at2"/>